<evidence type="ECO:0000313" key="7">
    <source>
        <dbReference type="Proteomes" id="UP000829494"/>
    </source>
</evidence>
<dbReference type="Gene3D" id="3.40.50.300">
    <property type="entry name" value="P-loop containing nucleotide triphosphate hydrolases"/>
    <property type="match status" value="1"/>
</dbReference>
<feature type="region of interest" description="Disordered" evidence="4">
    <location>
        <begin position="1"/>
        <end position="40"/>
    </location>
</feature>
<dbReference type="GO" id="GO:0005524">
    <property type="term" value="F:ATP binding"/>
    <property type="evidence" value="ECO:0007669"/>
    <property type="project" value="UniProtKB-KW"/>
</dbReference>
<accession>A0ABY3YXB4</accession>
<sequence>MSRRDRAARGATEAAPPPRPDEATPLGNGDGRRAGEGPVVSLSGVRKTYGRGAGAVHALRDLSLDFTRGSFTAVMGPSGAGKSTFLHCAAGLDRPDAGTVVLGGTDLASLNEVELTMLRRERVGFVFQAYNLMSALTVADNITLPLMLADRRPDPAWLDRVVAQVGLSDRLGHRPSELSGGQQQRVAIARALAPRPEVVFADEPTGALDTRTAKQVLQLLRDVVDSTGQTVVMVTHDPVAASYAHRVVFLADGRYAEEMTRATPELIAERMTRLGEW</sequence>
<dbReference type="Pfam" id="PF00005">
    <property type="entry name" value="ABC_tran"/>
    <property type="match status" value="1"/>
</dbReference>
<gene>
    <name evidence="6" type="primary">yxdL2</name>
    <name evidence="6" type="ORF">SRIMR7_09660</name>
</gene>
<keyword evidence="3 6" id="KW-0067">ATP-binding</keyword>
<dbReference type="InterPro" id="IPR003439">
    <property type="entry name" value="ABC_transporter-like_ATP-bd"/>
</dbReference>
<dbReference type="InterPro" id="IPR003593">
    <property type="entry name" value="AAA+_ATPase"/>
</dbReference>
<feature type="domain" description="ABC transporter" evidence="5">
    <location>
        <begin position="40"/>
        <end position="277"/>
    </location>
</feature>
<dbReference type="PANTHER" id="PTHR24220:SF685">
    <property type="entry name" value="ABC TRANSPORTER RELATED"/>
    <property type="match status" value="1"/>
</dbReference>
<evidence type="ECO:0000313" key="6">
    <source>
        <dbReference type="EMBL" id="UNZ02414.1"/>
    </source>
</evidence>
<dbReference type="EMBL" id="CP094298">
    <property type="protein sequence ID" value="UNZ02414.1"/>
    <property type="molecule type" value="Genomic_DNA"/>
</dbReference>
<evidence type="ECO:0000256" key="1">
    <source>
        <dbReference type="ARBA" id="ARBA00022448"/>
    </source>
</evidence>
<dbReference type="InterPro" id="IPR017911">
    <property type="entry name" value="MacB-like_ATP-bd"/>
</dbReference>
<reference evidence="6 7" key="1">
    <citation type="submission" date="2022-03" db="EMBL/GenBank/DDBJ databases">
        <title>Complete genome of Streptomyces rimosus ssp. rimosus R7 (=ATCC 10970).</title>
        <authorList>
            <person name="Beganovic S."/>
            <person name="Ruckert C."/>
            <person name="Busche T."/>
            <person name="Kalinowski J."/>
            <person name="Wittmann C."/>
        </authorList>
    </citation>
    <scope>NUCLEOTIDE SEQUENCE [LARGE SCALE GENOMIC DNA]</scope>
    <source>
        <strain evidence="6 7">R7</strain>
    </source>
</reference>
<dbReference type="CDD" id="cd03255">
    <property type="entry name" value="ABC_MJ0796_LolCDE_FtsE"/>
    <property type="match status" value="1"/>
</dbReference>
<dbReference type="Proteomes" id="UP000829494">
    <property type="component" value="Chromosome"/>
</dbReference>
<evidence type="ECO:0000256" key="3">
    <source>
        <dbReference type="ARBA" id="ARBA00022840"/>
    </source>
</evidence>
<dbReference type="PROSITE" id="PS50893">
    <property type="entry name" value="ABC_TRANSPORTER_2"/>
    <property type="match status" value="1"/>
</dbReference>
<keyword evidence="2" id="KW-0547">Nucleotide-binding</keyword>
<dbReference type="InterPro" id="IPR017871">
    <property type="entry name" value="ABC_transporter-like_CS"/>
</dbReference>
<organism evidence="6 7">
    <name type="scientific">Streptomyces rimosus subsp. rimosus</name>
    <dbReference type="NCBI Taxonomy" id="132474"/>
    <lineage>
        <taxon>Bacteria</taxon>
        <taxon>Bacillati</taxon>
        <taxon>Actinomycetota</taxon>
        <taxon>Actinomycetes</taxon>
        <taxon>Kitasatosporales</taxon>
        <taxon>Streptomycetaceae</taxon>
        <taxon>Streptomyces</taxon>
    </lineage>
</organism>
<keyword evidence="7" id="KW-1185">Reference proteome</keyword>
<dbReference type="InterPro" id="IPR027417">
    <property type="entry name" value="P-loop_NTPase"/>
</dbReference>
<name>A0ABY3YXB4_STRRM</name>
<evidence type="ECO:0000256" key="4">
    <source>
        <dbReference type="SAM" id="MobiDB-lite"/>
    </source>
</evidence>
<evidence type="ECO:0000256" key="2">
    <source>
        <dbReference type="ARBA" id="ARBA00022741"/>
    </source>
</evidence>
<evidence type="ECO:0000259" key="5">
    <source>
        <dbReference type="PROSITE" id="PS50893"/>
    </source>
</evidence>
<dbReference type="SMART" id="SM00382">
    <property type="entry name" value="AAA"/>
    <property type="match status" value="1"/>
</dbReference>
<proteinExistence type="predicted"/>
<dbReference type="PANTHER" id="PTHR24220">
    <property type="entry name" value="IMPORT ATP-BINDING PROTEIN"/>
    <property type="match status" value="1"/>
</dbReference>
<dbReference type="SUPFAM" id="SSF52540">
    <property type="entry name" value="P-loop containing nucleoside triphosphate hydrolases"/>
    <property type="match status" value="1"/>
</dbReference>
<dbReference type="InterPro" id="IPR015854">
    <property type="entry name" value="ABC_transpr_LolD-like"/>
</dbReference>
<keyword evidence="1" id="KW-0813">Transport</keyword>
<dbReference type="PROSITE" id="PS00211">
    <property type="entry name" value="ABC_TRANSPORTER_1"/>
    <property type="match status" value="1"/>
</dbReference>
<protein>
    <submittedName>
        <fullName evidence="6">ABC transporter ATP-binding protein YxdL</fullName>
    </submittedName>
</protein>